<proteinExistence type="predicted"/>
<dbReference type="AlphaFoldDB" id="A0A1G5G4B1"/>
<keyword evidence="1" id="KW-1133">Transmembrane helix</keyword>
<sequence>METIVIKQEKSKKGIAVAIPIVVAAIHTLIRGAYKMSLFDCLIVLLAFALSTVIIVFIVDVMCKQTIYIEQDRFIMRIGALSRIYYYKDIDRCIYRNNAYLKLKLKNGKDKELYLGEFDFDSRQQFVSVIKEQKVPFDELSI</sequence>
<evidence type="ECO:0000256" key="1">
    <source>
        <dbReference type="SAM" id="Phobius"/>
    </source>
</evidence>
<feature type="transmembrane region" description="Helical" evidence="1">
    <location>
        <begin position="12"/>
        <end position="30"/>
    </location>
</feature>
<keyword evidence="3" id="KW-1185">Reference proteome</keyword>
<protein>
    <submittedName>
        <fullName evidence="2">Uncharacterized protein</fullName>
    </submittedName>
</protein>
<dbReference type="Proteomes" id="UP000183047">
    <property type="component" value="Unassembled WGS sequence"/>
</dbReference>
<name>A0A1G5G4B1_9FIRM</name>
<feature type="transmembrane region" description="Helical" evidence="1">
    <location>
        <begin position="42"/>
        <end position="63"/>
    </location>
</feature>
<evidence type="ECO:0000313" key="2">
    <source>
        <dbReference type="EMBL" id="SCY46187.1"/>
    </source>
</evidence>
<keyword evidence="1" id="KW-0812">Transmembrane</keyword>
<gene>
    <name evidence="2" type="ORF">SAMN02910451_02703</name>
</gene>
<dbReference type="RefSeq" id="WP_074463121.1">
    <property type="nucleotide sequence ID" value="NZ_FMUR01000018.1"/>
</dbReference>
<dbReference type="EMBL" id="FMUR01000018">
    <property type="protein sequence ID" value="SCY46187.1"/>
    <property type="molecule type" value="Genomic_DNA"/>
</dbReference>
<organism evidence="2 3">
    <name type="scientific">Butyrivibrio hungatei</name>
    <dbReference type="NCBI Taxonomy" id="185008"/>
    <lineage>
        <taxon>Bacteria</taxon>
        <taxon>Bacillati</taxon>
        <taxon>Bacillota</taxon>
        <taxon>Clostridia</taxon>
        <taxon>Lachnospirales</taxon>
        <taxon>Lachnospiraceae</taxon>
        <taxon>Butyrivibrio</taxon>
    </lineage>
</organism>
<keyword evidence="1" id="KW-0472">Membrane</keyword>
<evidence type="ECO:0000313" key="3">
    <source>
        <dbReference type="Proteomes" id="UP000183047"/>
    </source>
</evidence>
<accession>A0A1G5G4B1</accession>
<reference evidence="3" key="1">
    <citation type="submission" date="2016-10" db="EMBL/GenBank/DDBJ databases">
        <authorList>
            <person name="Varghese N."/>
            <person name="Submissions S."/>
        </authorList>
    </citation>
    <scope>NUCLEOTIDE SEQUENCE [LARGE SCALE GENOMIC DNA]</scope>
    <source>
        <strain evidence="3">XBD2006</strain>
    </source>
</reference>
<dbReference type="OrthoDB" id="9950948at2"/>